<keyword evidence="5" id="KW-0998">Cell outer membrane</keyword>
<keyword evidence="9" id="KW-1185">Reference proteome</keyword>
<dbReference type="InterPro" id="IPR039910">
    <property type="entry name" value="D15-like"/>
</dbReference>
<dbReference type="Proteomes" id="UP000245872">
    <property type="component" value="Chromosome"/>
</dbReference>
<feature type="transmembrane region" description="Helical" evidence="6">
    <location>
        <begin position="18"/>
        <end position="37"/>
    </location>
</feature>
<evidence type="ECO:0000256" key="2">
    <source>
        <dbReference type="ARBA" id="ARBA00022692"/>
    </source>
</evidence>
<protein>
    <submittedName>
        <fullName evidence="8">Outer membrane protein assembly factor BamA</fullName>
    </submittedName>
</protein>
<reference evidence="8 9" key="1">
    <citation type="submission" date="2018-05" db="EMBL/GenBank/DDBJ databases">
        <title>Candidatus Cardinium hertigii Genome Assembly.</title>
        <authorList>
            <person name="Showmaker K.C."/>
            <person name="Walden K.O."/>
            <person name="Fields C.J."/>
            <person name="Lambert K.N."/>
            <person name="Hudson M.E."/>
        </authorList>
    </citation>
    <scope>NUCLEOTIDE SEQUENCE [LARGE SCALE GENOMIC DNA]</scope>
    <source>
        <strain evidence="9">cHgTN10</strain>
    </source>
</reference>
<evidence type="ECO:0000256" key="3">
    <source>
        <dbReference type="ARBA" id="ARBA00022729"/>
    </source>
</evidence>
<feature type="domain" description="Bacterial surface antigen (D15)" evidence="7">
    <location>
        <begin position="620"/>
        <end position="797"/>
    </location>
</feature>
<dbReference type="EMBL" id="CP029619">
    <property type="protein sequence ID" value="AWN81893.1"/>
    <property type="molecule type" value="Genomic_DNA"/>
</dbReference>
<evidence type="ECO:0000313" key="8">
    <source>
        <dbReference type="EMBL" id="AWN81893.1"/>
    </source>
</evidence>
<dbReference type="AlphaFoldDB" id="A0A2Z3L8H8"/>
<evidence type="ECO:0000256" key="6">
    <source>
        <dbReference type="SAM" id="Phobius"/>
    </source>
</evidence>
<dbReference type="GO" id="GO:0019867">
    <property type="term" value="C:outer membrane"/>
    <property type="evidence" value="ECO:0007669"/>
    <property type="project" value="InterPro"/>
</dbReference>
<keyword evidence="6" id="KW-1133">Transmembrane helix</keyword>
<dbReference type="InterPro" id="IPR000184">
    <property type="entry name" value="Bac_surfAg_D15"/>
</dbReference>
<gene>
    <name evidence="8" type="primary">bamA</name>
    <name evidence="8" type="ORF">DK880_00577</name>
</gene>
<dbReference type="PANTHER" id="PTHR12815">
    <property type="entry name" value="SORTING AND ASSEMBLY MACHINERY SAMM50 PROTEIN FAMILY MEMBER"/>
    <property type="match status" value="1"/>
</dbReference>
<comment type="subcellular location">
    <subcellularLocation>
        <location evidence="1">Membrane</location>
    </subcellularLocation>
</comment>
<dbReference type="PANTHER" id="PTHR12815:SF47">
    <property type="entry name" value="TRANSLOCATION AND ASSEMBLY MODULE SUBUNIT TAMA"/>
    <property type="match status" value="1"/>
</dbReference>
<accession>A0A2Z3L8H8</accession>
<keyword evidence="3" id="KW-0732">Signal</keyword>
<evidence type="ECO:0000313" key="9">
    <source>
        <dbReference type="Proteomes" id="UP000245872"/>
    </source>
</evidence>
<dbReference type="OrthoDB" id="9814535at2"/>
<sequence length="801" mass="93136">MLDDCPIQYPFCWIREKLAFVFVFLLCLSWYSSFFPLHAGLELQLKKELIVGVNSFHKKELKKHAVRPLHTTFLGMPIRKWLYQLGAKQFAPDKIKKDIHAIRNLYAAKLSHTVEEKEREKLRTKRDKLIHAKEMVYAQGNWFMRKGEKPVEYDPVYVKENEKIFLNYFYSIGYLDAEVSSQTVTQKGKVVVTYYIKQNKLYRITSIEVQTPHKEIQTLLSQRIQTSFLQKGHSYQYQNLVKEQERIITLLSNEGYFACNEKHVSFEAKVFHEDATISLTILIEGEKGDIPHLKKTKVATVVVDFENQYDRENKTAMRTVWFQNVECRMRSHTYALPALMRKIAIRPGDWYSKRKIIETYERLHDLALFESITILPKLEADQLVVHIQVRPYEKVKCQLELGGECINLNVKRLRPTIKIAPTIRPLWGGLGMACVEASMGLGERQENTQESTQAYPFYRYMFYQLRYKFMTSRFVCYLPEHIIRLLEDFSPKTTLDIGYSFFRRPVCNRHKIEATFAYGWCSRSKHINFQMVPCGIIADFKNKKSEHTEVNRGDPWQTPPAFLTTMEAVCKIEPLPSVYVPLLSNYKKWMLSLGIEGGGLYEHIFPIIKNFLSNKFQYCQYVKFDVTYRHAWQLTQDTTFVCQTKWGAIMACGATAKEAKEVYAEKQYTVGGHGSVRAWDTQMIGPGRYEVNKKNHPQKGDLLLLGNIELRQKWIGYLEGALFLDIGNTWKLASHALPIMKFNWNKFYKELAVGGGVGLRLNFYDTFVLCGDIAIPFCNPSGNKNANGPPFNFNLSIDYPF</sequence>
<dbReference type="Gene3D" id="2.40.160.50">
    <property type="entry name" value="membrane protein fhac: a member of the omp85/tpsb transporter family"/>
    <property type="match status" value="1"/>
</dbReference>
<dbReference type="Gene3D" id="3.10.20.310">
    <property type="entry name" value="membrane protein fhac"/>
    <property type="match status" value="1"/>
</dbReference>
<dbReference type="Pfam" id="PF01103">
    <property type="entry name" value="Omp85"/>
    <property type="match status" value="1"/>
</dbReference>
<evidence type="ECO:0000259" key="7">
    <source>
        <dbReference type="Pfam" id="PF01103"/>
    </source>
</evidence>
<evidence type="ECO:0000256" key="1">
    <source>
        <dbReference type="ARBA" id="ARBA00004370"/>
    </source>
</evidence>
<keyword evidence="4 6" id="KW-0472">Membrane</keyword>
<evidence type="ECO:0000256" key="5">
    <source>
        <dbReference type="ARBA" id="ARBA00023237"/>
    </source>
</evidence>
<name>A0A2Z3L8H8_9BACT</name>
<dbReference type="KEGG" id="cher:DK880_00577"/>
<evidence type="ECO:0000256" key="4">
    <source>
        <dbReference type="ARBA" id="ARBA00023136"/>
    </source>
</evidence>
<proteinExistence type="predicted"/>
<organism evidence="8 9">
    <name type="scientific">Candidatus Cardinium hertigii</name>
    <dbReference type="NCBI Taxonomy" id="247481"/>
    <lineage>
        <taxon>Bacteria</taxon>
        <taxon>Pseudomonadati</taxon>
        <taxon>Bacteroidota</taxon>
        <taxon>Cytophagia</taxon>
        <taxon>Cytophagales</taxon>
        <taxon>Amoebophilaceae</taxon>
        <taxon>Candidatus Cardinium</taxon>
    </lineage>
</organism>
<keyword evidence="2 6" id="KW-0812">Transmembrane</keyword>